<dbReference type="PANTHER" id="PTHR43811">
    <property type="entry name" value="FKBP-TYPE PEPTIDYL-PROLYL CIS-TRANS ISOMERASE FKPA"/>
    <property type="match status" value="1"/>
</dbReference>
<organism evidence="8 9">
    <name type="scientific">Pelobium manganitolerans</name>
    <dbReference type="NCBI Taxonomy" id="1842495"/>
    <lineage>
        <taxon>Bacteria</taxon>
        <taxon>Pseudomonadati</taxon>
        <taxon>Bacteroidota</taxon>
        <taxon>Sphingobacteriia</taxon>
        <taxon>Sphingobacteriales</taxon>
        <taxon>Sphingobacteriaceae</taxon>
        <taxon>Pelobium</taxon>
    </lineage>
</organism>
<dbReference type="EC" id="5.2.1.8" evidence="6"/>
<evidence type="ECO:0000256" key="2">
    <source>
        <dbReference type="ARBA" id="ARBA00006577"/>
    </source>
</evidence>
<dbReference type="InterPro" id="IPR001179">
    <property type="entry name" value="PPIase_FKBP_dom"/>
</dbReference>
<evidence type="ECO:0000256" key="5">
    <source>
        <dbReference type="PROSITE-ProRule" id="PRU00277"/>
    </source>
</evidence>
<accession>A0A419SCB2</accession>
<evidence type="ECO:0000313" key="8">
    <source>
        <dbReference type="EMBL" id="RKD20455.1"/>
    </source>
</evidence>
<keyword evidence="9" id="KW-1185">Reference proteome</keyword>
<dbReference type="AlphaFoldDB" id="A0A419SCB2"/>
<dbReference type="Pfam" id="PF00254">
    <property type="entry name" value="FKBP_C"/>
    <property type="match status" value="1"/>
</dbReference>
<dbReference type="GO" id="GO:0003755">
    <property type="term" value="F:peptidyl-prolyl cis-trans isomerase activity"/>
    <property type="evidence" value="ECO:0007669"/>
    <property type="project" value="UniProtKB-UniRule"/>
</dbReference>
<feature type="domain" description="PPIase FKBP-type" evidence="7">
    <location>
        <begin position="62"/>
        <end position="146"/>
    </location>
</feature>
<comment type="catalytic activity">
    <reaction evidence="1 5 6">
        <text>[protein]-peptidylproline (omega=180) = [protein]-peptidylproline (omega=0)</text>
        <dbReference type="Rhea" id="RHEA:16237"/>
        <dbReference type="Rhea" id="RHEA-COMP:10747"/>
        <dbReference type="Rhea" id="RHEA-COMP:10748"/>
        <dbReference type="ChEBI" id="CHEBI:83833"/>
        <dbReference type="ChEBI" id="CHEBI:83834"/>
        <dbReference type="EC" id="5.2.1.8"/>
    </reaction>
</comment>
<keyword evidence="3 5" id="KW-0697">Rotamase</keyword>
<sequence>MPGNTILDTKLNLIDDTDRPVYEDALIQDYLAENKLTATKDGNGIYYNIVTPGTGTEITSADARVEVAYKGKLLTNTVFDEASTSSPVTLTLSNTIKGWQLALPKIKAGGKINLYIPSRFAYGSTPPTGIPANAILAFEISVISVTN</sequence>
<protein>
    <recommendedName>
        <fullName evidence="6">Peptidyl-prolyl cis-trans isomerase</fullName>
        <ecNumber evidence="6">5.2.1.8</ecNumber>
    </recommendedName>
</protein>
<dbReference type="Gene3D" id="3.10.50.40">
    <property type="match status" value="1"/>
</dbReference>
<dbReference type="PANTHER" id="PTHR43811:SF57">
    <property type="entry name" value="FKBP-TYPE PEPTIDYL-PROLYL CIS-TRANS ISOMERASE FKPA-RELATED"/>
    <property type="match status" value="1"/>
</dbReference>
<name>A0A419SCB2_9SPHI</name>
<proteinExistence type="inferred from homology"/>
<gene>
    <name evidence="8" type="ORF">BCY91_00455</name>
</gene>
<dbReference type="InterPro" id="IPR046357">
    <property type="entry name" value="PPIase_dom_sf"/>
</dbReference>
<keyword evidence="4 5" id="KW-0413">Isomerase</keyword>
<dbReference type="Proteomes" id="UP000283433">
    <property type="component" value="Unassembled WGS sequence"/>
</dbReference>
<evidence type="ECO:0000313" key="9">
    <source>
        <dbReference type="Proteomes" id="UP000283433"/>
    </source>
</evidence>
<dbReference type="PROSITE" id="PS50059">
    <property type="entry name" value="FKBP_PPIASE"/>
    <property type="match status" value="1"/>
</dbReference>
<evidence type="ECO:0000256" key="6">
    <source>
        <dbReference type="RuleBase" id="RU003915"/>
    </source>
</evidence>
<comment type="similarity">
    <text evidence="2 6">Belongs to the FKBP-type PPIase family.</text>
</comment>
<evidence type="ECO:0000259" key="7">
    <source>
        <dbReference type="PROSITE" id="PS50059"/>
    </source>
</evidence>
<dbReference type="EMBL" id="MBTA01000001">
    <property type="protein sequence ID" value="RKD20455.1"/>
    <property type="molecule type" value="Genomic_DNA"/>
</dbReference>
<dbReference type="SUPFAM" id="SSF54534">
    <property type="entry name" value="FKBP-like"/>
    <property type="match status" value="1"/>
</dbReference>
<reference evidence="8 9" key="1">
    <citation type="submission" date="2016-07" db="EMBL/GenBank/DDBJ databases">
        <title>Genome of Pelobium manganitolerans.</title>
        <authorList>
            <person name="Wu S."/>
            <person name="Wang G."/>
        </authorList>
    </citation>
    <scope>NUCLEOTIDE SEQUENCE [LARGE SCALE GENOMIC DNA]</scope>
    <source>
        <strain evidence="8 9">YS-25</strain>
    </source>
</reference>
<comment type="caution">
    <text evidence="8">The sequence shown here is derived from an EMBL/GenBank/DDBJ whole genome shotgun (WGS) entry which is preliminary data.</text>
</comment>
<evidence type="ECO:0000256" key="3">
    <source>
        <dbReference type="ARBA" id="ARBA00023110"/>
    </source>
</evidence>
<evidence type="ECO:0000256" key="4">
    <source>
        <dbReference type="ARBA" id="ARBA00023235"/>
    </source>
</evidence>
<evidence type="ECO:0000256" key="1">
    <source>
        <dbReference type="ARBA" id="ARBA00000971"/>
    </source>
</evidence>